<accession>A0A928V6I2</accession>
<evidence type="ECO:0000313" key="2">
    <source>
        <dbReference type="EMBL" id="MBE8717801.1"/>
    </source>
</evidence>
<gene>
    <name evidence="2" type="ORF">C4F51_11460</name>
</gene>
<dbReference type="Proteomes" id="UP000652567">
    <property type="component" value="Unassembled WGS sequence"/>
</dbReference>
<proteinExistence type="predicted"/>
<name>A0A928V6I2_9GAMM</name>
<evidence type="ECO:0000313" key="3">
    <source>
        <dbReference type="Proteomes" id="UP000652567"/>
    </source>
</evidence>
<feature type="compositionally biased region" description="Basic and acidic residues" evidence="1">
    <location>
        <begin position="27"/>
        <end position="39"/>
    </location>
</feature>
<protein>
    <submittedName>
        <fullName evidence="2">Uncharacterized protein</fullName>
    </submittedName>
</protein>
<sequence>MQIVFNFFELLKQDQQLKKQQSHNHKHLEEENGFDNKEKKITIKRRHSLQRNKAKTFRMP</sequence>
<dbReference type="EMBL" id="PRDL01000001">
    <property type="protein sequence ID" value="MBE8717801.1"/>
    <property type="molecule type" value="Genomic_DNA"/>
</dbReference>
<comment type="caution">
    <text evidence="2">The sequence shown here is derived from an EMBL/GenBank/DDBJ whole genome shotgun (WGS) entry which is preliminary data.</text>
</comment>
<keyword evidence="3" id="KW-1185">Reference proteome</keyword>
<feature type="region of interest" description="Disordered" evidence="1">
    <location>
        <begin position="19"/>
        <end position="39"/>
    </location>
</feature>
<evidence type="ECO:0000256" key="1">
    <source>
        <dbReference type="SAM" id="MobiDB-lite"/>
    </source>
</evidence>
<dbReference type="AlphaFoldDB" id="A0A928V6I2"/>
<reference evidence="2" key="1">
    <citation type="submission" date="2018-07" db="EMBL/GenBank/DDBJ databases">
        <title>Genome assembly of strain Ka43.</title>
        <authorList>
            <person name="Kukolya J."/>
            <person name="Nagy I."/>
            <person name="Horvath B."/>
            <person name="Toth A."/>
        </authorList>
    </citation>
    <scope>NUCLEOTIDE SEQUENCE</scope>
    <source>
        <strain evidence="2">KB43</strain>
    </source>
</reference>
<organism evidence="2 3">
    <name type="scientific">Cellvibrio polysaccharolyticus</name>
    <dbReference type="NCBI Taxonomy" id="2082724"/>
    <lineage>
        <taxon>Bacteria</taxon>
        <taxon>Pseudomonadati</taxon>
        <taxon>Pseudomonadota</taxon>
        <taxon>Gammaproteobacteria</taxon>
        <taxon>Cellvibrionales</taxon>
        <taxon>Cellvibrionaceae</taxon>
        <taxon>Cellvibrio</taxon>
    </lineage>
</organism>